<keyword evidence="9 12" id="KW-0057">Aromatic amino acid biosynthesis</keyword>
<comment type="caution">
    <text evidence="14">The sequence shown here is derived from an EMBL/GenBank/DDBJ whole genome shotgun (WGS) entry which is preliminary data.</text>
</comment>
<keyword evidence="8 12" id="KW-0663">Pyridoxal phosphate</keyword>
<feature type="domain" description="Tryptophan synthase beta chain-like PALP" evidence="13">
    <location>
        <begin position="91"/>
        <end position="430"/>
    </location>
</feature>
<dbReference type="HAMAP" id="MF_00133">
    <property type="entry name" value="Trp_synth_beta"/>
    <property type="match status" value="1"/>
</dbReference>
<dbReference type="PANTHER" id="PTHR48077">
    <property type="entry name" value="TRYPTOPHAN SYNTHASE-RELATED"/>
    <property type="match status" value="1"/>
</dbReference>
<reference evidence="14 15" key="1">
    <citation type="submission" date="2018-03" db="EMBL/GenBank/DDBJ databases">
        <title>Genomic Encyclopedia of Archaeal and Bacterial Type Strains, Phase II (KMG-II): from individual species to whole genera.</title>
        <authorList>
            <person name="Goeker M."/>
        </authorList>
    </citation>
    <scope>NUCLEOTIDE SEQUENCE [LARGE SCALE GENOMIC DNA]</scope>
    <source>
        <strain evidence="14 15">DSM 27267</strain>
    </source>
</reference>
<comment type="cofactor">
    <cofactor evidence="1 12">
        <name>pyridoxal 5'-phosphate</name>
        <dbReference type="ChEBI" id="CHEBI:597326"/>
    </cofactor>
</comment>
<dbReference type="PROSITE" id="PS00168">
    <property type="entry name" value="TRP_SYNTHASE_BETA"/>
    <property type="match status" value="1"/>
</dbReference>
<dbReference type="Pfam" id="PF00291">
    <property type="entry name" value="PALP"/>
    <property type="match status" value="1"/>
</dbReference>
<evidence type="ECO:0000313" key="14">
    <source>
        <dbReference type="EMBL" id="PSK82353.1"/>
    </source>
</evidence>
<evidence type="ECO:0000256" key="2">
    <source>
        <dbReference type="ARBA" id="ARBA00002786"/>
    </source>
</evidence>
<dbReference type="UniPathway" id="UPA00035">
    <property type="reaction ID" value="UER00044"/>
</dbReference>
<dbReference type="SUPFAM" id="SSF53686">
    <property type="entry name" value="Tryptophan synthase beta subunit-like PLP-dependent enzymes"/>
    <property type="match status" value="1"/>
</dbReference>
<evidence type="ECO:0000256" key="5">
    <source>
        <dbReference type="ARBA" id="ARBA00011270"/>
    </source>
</evidence>
<dbReference type="GO" id="GO:0030170">
    <property type="term" value="F:pyridoxal phosphate binding"/>
    <property type="evidence" value="ECO:0007669"/>
    <property type="project" value="InterPro"/>
</dbReference>
<dbReference type="PIRSF" id="PIRSF500824">
    <property type="entry name" value="TrpB_prok"/>
    <property type="match status" value="1"/>
</dbReference>
<comment type="similarity">
    <text evidence="4 12">Belongs to the TrpB family.</text>
</comment>
<dbReference type="NCBIfam" id="NF009057">
    <property type="entry name" value="PRK12391.1"/>
    <property type="match status" value="1"/>
</dbReference>
<keyword evidence="10 12" id="KW-0456">Lyase</keyword>
<evidence type="ECO:0000259" key="13">
    <source>
        <dbReference type="Pfam" id="PF00291"/>
    </source>
</evidence>
<keyword evidence="6 12" id="KW-0028">Amino-acid biosynthesis</keyword>
<evidence type="ECO:0000313" key="15">
    <source>
        <dbReference type="Proteomes" id="UP000240621"/>
    </source>
</evidence>
<comment type="subunit">
    <text evidence="5 12">Tetramer of two alpha and two beta chains.</text>
</comment>
<evidence type="ECO:0000256" key="6">
    <source>
        <dbReference type="ARBA" id="ARBA00022605"/>
    </source>
</evidence>
<dbReference type="EMBL" id="PYGC01000006">
    <property type="protein sequence ID" value="PSK82353.1"/>
    <property type="molecule type" value="Genomic_DNA"/>
</dbReference>
<dbReference type="Proteomes" id="UP000240621">
    <property type="component" value="Unassembled WGS sequence"/>
</dbReference>
<evidence type="ECO:0000256" key="4">
    <source>
        <dbReference type="ARBA" id="ARBA00009982"/>
    </source>
</evidence>
<sequence length="470" mass="51053">MKSPLASLNAITSKPFIMLQKKIFLDESEMPRQWYNLAADLKMRPPLGPDGKPVSPEMLAPVFPMNIIEQEVSTQRWIDIPEKVLELLSIWRPSPLVRAYALEKALGTPAKIYYKNESVSPAGSHKPNTAIAQAYYNKEFGIKRITTETGAGQWGSALSFACAQLGLECKVFMVRVSFEQKPFRQMMMNTWGGKCIPSPSMETAAGRAVLESDPDTPGSLGIAISEAIEAAVTDPTGETRYSLGSVLNHVMLHQTIIGLETKKQLAKVGIKKPDVVIGCCGGGSNFAGLSFPFVNDKINGADIEIIGAEPASCPTLTKAPFLYDHGDIAKMTPLLPMHSLGHTFIPAPIHAGGLRYHGMAPLVSAAVEAGLVKPVSLHQNECYNAGVLFAKTEGIIPAPETNHAIAATIREALKAKEEGKEKTIVFNFSGHGLMDLIGYDKYLHGQLTDYELPDEEIAKTVNLLKDYPKP</sequence>
<comment type="function">
    <text evidence="2 12">The beta subunit is responsible for the synthesis of L-tryptophan from indole and L-serine.</text>
</comment>
<evidence type="ECO:0000256" key="12">
    <source>
        <dbReference type="HAMAP-Rule" id="MF_00133"/>
    </source>
</evidence>
<dbReference type="InterPro" id="IPR036052">
    <property type="entry name" value="TrpB-like_PALP_sf"/>
</dbReference>
<dbReference type="InterPro" id="IPR006653">
    <property type="entry name" value="Trp_synth_b_CS"/>
</dbReference>
<organism evidence="14 15">
    <name type="scientific">Prolixibacter denitrificans</name>
    <dbReference type="NCBI Taxonomy" id="1541063"/>
    <lineage>
        <taxon>Bacteria</taxon>
        <taxon>Pseudomonadati</taxon>
        <taxon>Bacteroidota</taxon>
        <taxon>Bacteroidia</taxon>
        <taxon>Marinilabiliales</taxon>
        <taxon>Prolixibacteraceae</taxon>
        <taxon>Prolixibacter</taxon>
    </lineage>
</organism>
<dbReference type="InterPro" id="IPR006654">
    <property type="entry name" value="Trp_synth_beta"/>
</dbReference>
<gene>
    <name evidence="12" type="primary">trpB</name>
    <name evidence="14" type="ORF">CLV93_10697</name>
</gene>
<evidence type="ECO:0000256" key="1">
    <source>
        <dbReference type="ARBA" id="ARBA00001933"/>
    </source>
</evidence>
<dbReference type="GO" id="GO:0005737">
    <property type="term" value="C:cytoplasm"/>
    <property type="evidence" value="ECO:0007669"/>
    <property type="project" value="TreeGrafter"/>
</dbReference>
<accession>A0A2P8CBJ3</accession>
<dbReference type="AlphaFoldDB" id="A0A2P8CBJ3"/>
<evidence type="ECO:0000256" key="7">
    <source>
        <dbReference type="ARBA" id="ARBA00022822"/>
    </source>
</evidence>
<dbReference type="InterPro" id="IPR006316">
    <property type="entry name" value="Trp_synth_b-like"/>
</dbReference>
<dbReference type="NCBIfam" id="TIGR01415">
    <property type="entry name" value="trpB_rel"/>
    <property type="match status" value="1"/>
</dbReference>
<dbReference type="PANTHER" id="PTHR48077:SF6">
    <property type="entry name" value="TRYPTOPHAN SYNTHASE"/>
    <property type="match status" value="1"/>
</dbReference>
<protein>
    <recommendedName>
        <fullName evidence="12">Tryptophan synthase beta chain</fullName>
        <ecNumber evidence="12">4.2.1.20</ecNumber>
    </recommendedName>
</protein>
<proteinExistence type="inferred from homology"/>
<evidence type="ECO:0000256" key="9">
    <source>
        <dbReference type="ARBA" id="ARBA00023141"/>
    </source>
</evidence>
<dbReference type="GO" id="GO:0052684">
    <property type="term" value="F:L-serine hydro-lyase (adding indole, L-tryptophan-forming) activity"/>
    <property type="evidence" value="ECO:0007669"/>
    <property type="project" value="TreeGrafter"/>
</dbReference>
<dbReference type="CDD" id="cd06446">
    <property type="entry name" value="Trp-synth_B"/>
    <property type="match status" value="1"/>
</dbReference>
<evidence type="ECO:0000256" key="11">
    <source>
        <dbReference type="ARBA" id="ARBA00049047"/>
    </source>
</evidence>
<dbReference type="PIRSF" id="PIRSF001413">
    <property type="entry name" value="Trp_syn_beta"/>
    <property type="match status" value="1"/>
</dbReference>
<dbReference type="EC" id="4.2.1.20" evidence="12"/>
<name>A0A2P8CBJ3_9BACT</name>
<dbReference type="Gene3D" id="3.40.50.1100">
    <property type="match status" value="2"/>
</dbReference>
<keyword evidence="7 12" id="KW-0822">Tryptophan biosynthesis</keyword>
<evidence type="ECO:0000256" key="3">
    <source>
        <dbReference type="ARBA" id="ARBA00004733"/>
    </source>
</evidence>
<feature type="modified residue" description="N6-(pyridoxal phosphate)lysine" evidence="12">
    <location>
        <position position="126"/>
    </location>
</feature>
<comment type="catalytic activity">
    <reaction evidence="11 12">
        <text>(1S,2R)-1-C-(indol-3-yl)glycerol 3-phosphate + L-serine = D-glyceraldehyde 3-phosphate + L-tryptophan + H2O</text>
        <dbReference type="Rhea" id="RHEA:10532"/>
        <dbReference type="ChEBI" id="CHEBI:15377"/>
        <dbReference type="ChEBI" id="CHEBI:33384"/>
        <dbReference type="ChEBI" id="CHEBI:57912"/>
        <dbReference type="ChEBI" id="CHEBI:58866"/>
        <dbReference type="ChEBI" id="CHEBI:59776"/>
        <dbReference type="EC" id="4.2.1.20"/>
    </reaction>
</comment>
<dbReference type="InterPro" id="IPR001926">
    <property type="entry name" value="TrpB-like_PALP"/>
</dbReference>
<comment type="pathway">
    <text evidence="3 12">Amino-acid biosynthesis; L-tryptophan biosynthesis; L-tryptophan from chorismate: step 5/5.</text>
</comment>
<dbReference type="GO" id="GO:0004834">
    <property type="term" value="F:tryptophan synthase activity"/>
    <property type="evidence" value="ECO:0007669"/>
    <property type="project" value="UniProtKB-UniRule"/>
</dbReference>
<evidence type="ECO:0000256" key="10">
    <source>
        <dbReference type="ARBA" id="ARBA00023239"/>
    </source>
</evidence>
<dbReference type="InterPro" id="IPR023026">
    <property type="entry name" value="Trp_synth_beta/beta-like"/>
</dbReference>
<evidence type="ECO:0000256" key="8">
    <source>
        <dbReference type="ARBA" id="ARBA00022898"/>
    </source>
</evidence>